<reference evidence="2 4" key="1">
    <citation type="submission" date="2016-01" db="EMBL/GenBank/DDBJ databases">
        <title>The new phylogeny of the genus Mycobacterium.</title>
        <authorList>
            <person name="Tarcisio F."/>
            <person name="Conor M."/>
            <person name="Antonella G."/>
            <person name="Elisabetta G."/>
            <person name="Giulia F.S."/>
            <person name="Sara T."/>
            <person name="Anna F."/>
            <person name="Clotilde B."/>
            <person name="Roberto B."/>
            <person name="Veronica D.S."/>
            <person name="Fabio R."/>
            <person name="Monica P."/>
            <person name="Olivier J."/>
            <person name="Enrico T."/>
            <person name="Nicola S."/>
        </authorList>
    </citation>
    <scope>NUCLEOTIDE SEQUENCE [LARGE SCALE GENOMIC DNA]</scope>
    <source>
        <strain evidence="2 4">DSM 44243</strain>
    </source>
</reference>
<sequence length="81" mass="8504">MYSEDVKTITITIPEELDALATAEARRRGISKSELIRVGLGAVLSPPLESAADDLWRALAGFGSAGISAQPGEIDDVVYGT</sequence>
<dbReference type="EMBL" id="PDKV01000001">
    <property type="protein sequence ID" value="PIB80821.1"/>
    <property type="molecule type" value="Genomic_DNA"/>
</dbReference>
<keyword evidence="4" id="KW-1185">Reference proteome</keyword>
<feature type="domain" description="Ribbon-helix-helix protein CopG" evidence="1">
    <location>
        <begin position="7"/>
        <end position="37"/>
    </location>
</feature>
<dbReference type="Proteomes" id="UP000193907">
    <property type="component" value="Unassembled WGS sequence"/>
</dbReference>
<organism evidence="2 4">
    <name type="scientific">Mycobacterium celatum</name>
    <dbReference type="NCBI Taxonomy" id="28045"/>
    <lineage>
        <taxon>Bacteria</taxon>
        <taxon>Bacillati</taxon>
        <taxon>Actinomycetota</taxon>
        <taxon>Actinomycetes</taxon>
        <taxon>Mycobacteriales</taxon>
        <taxon>Mycobacteriaceae</taxon>
        <taxon>Mycobacterium</taxon>
    </lineage>
</organism>
<evidence type="ECO:0000259" key="1">
    <source>
        <dbReference type="Pfam" id="PF01402"/>
    </source>
</evidence>
<evidence type="ECO:0000313" key="4">
    <source>
        <dbReference type="Proteomes" id="UP000193907"/>
    </source>
</evidence>
<protein>
    <submittedName>
        <fullName evidence="3">CopG family transcriptional regulator</fullName>
    </submittedName>
</protein>
<evidence type="ECO:0000313" key="5">
    <source>
        <dbReference type="Proteomes" id="UP000230971"/>
    </source>
</evidence>
<name>A0A1X1RVW2_MYCCE</name>
<evidence type="ECO:0000313" key="2">
    <source>
        <dbReference type="EMBL" id="ORV18523.1"/>
    </source>
</evidence>
<dbReference type="AlphaFoldDB" id="A0A1X1RVW2"/>
<proteinExistence type="predicted"/>
<accession>A0A1X1RVW2</accession>
<comment type="caution">
    <text evidence="2">The sequence shown here is derived from an EMBL/GenBank/DDBJ whole genome shotgun (WGS) entry which is preliminary data.</text>
</comment>
<dbReference type="GO" id="GO:0006355">
    <property type="term" value="P:regulation of DNA-templated transcription"/>
    <property type="evidence" value="ECO:0007669"/>
    <property type="project" value="InterPro"/>
</dbReference>
<dbReference type="EMBL" id="LQOM01000014">
    <property type="protein sequence ID" value="ORV18523.1"/>
    <property type="molecule type" value="Genomic_DNA"/>
</dbReference>
<gene>
    <name evidence="2" type="ORF">AWB95_03345</name>
    <name evidence="3" type="ORF">CQY23_00790</name>
</gene>
<dbReference type="OrthoDB" id="4741653at2"/>
<dbReference type="CDD" id="cd21631">
    <property type="entry name" value="RHH_CopG_NikR-like"/>
    <property type="match status" value="1"/>
</dbReference>
<evidence type="ECO:0000313" key="3">
    <source>
        <dbReference type="EMBL" id="PIB80821.1"/>
    </source>
</evidence>
<dbReference type="InterPro" id="IPR002145">
    <property type="entry name" value="CopG"/>
</dbReference>
<dbReference type="Pfam" id="PF01402">
    <property type="entry name" value="RHH_1"/>
    <property type="match status" value="1"/>
</dbReference>
<dbReference type="Proteomes" id="UP000230971">
    <property type="component" value="Unassembled WGS sequence"/>
</dbReference>
<reference evidence="3 5" key="2">
    <citation type="journal article" date="2017" name="Infect. Genet. Evol.">
        <title>The new phylogeny of the genus Mycobacterium: The old and the news.</title>
        <authorList>
            <person name="Tortoli E."/>
            <person name="Fedrizzi T."/>
            <person name="Meehan C.J."/>
            <person name="Trovato A."/>
            <person name="Grottola A."/>
            <person name="Giacobazzi E."/>
            <person name="Serpini G.F."/>
            <person name="Tagliazucchi S."/>
            <person name="Fabio A."/>
            <person name="Bettua C."/>
            <person name="Bertorelli R."/>
            <person name="Frascaro F."/>
            <person name="De Sanctis V."/>
            <person name="Pecorari M."/>
            <person name="Jousson O."/>
            <person name="Segata N."/>
            <person name="Cirillo D.M."/>
        </authorList>
    </citation>
    <scope>NUCLEOTIDE SEQUENCE [LARGE SCALE GENOMIC DNA]</scope>
    <source>
        <strain evidence="3 5">NCTC 12882</strain>
    </source>
</reference>